<dbReference type="InterPro" id="IPR003661">
    <property type="entry name" value="HisK_dim/P_dom"/>
</dbReference>
<dbReference type="RefSeq" id="WP_235862173.1">
    <property type="nucleotide sequence ID" value="NZ_AP024908.1"/>
</dbReference>
<dbReference type="InterPro" id="IPR004358">
    <property type="entry name" value="Sig_transdc_His_kin-like_C"/>
</dbReference>
<dbReference type="InterPro" id="IPR036890">
    <property type="entry name" value="HATPase_C_sf"/>
</dbReference>
<dbReference type="Gene3D" id="1.10.287.130">
    <property type="match status" value="1"/>
</dbReference>
<dbReference type="CDD" id="cd00082">
    <property type="entry name" value="HisKA"/>
    <property type="match status" value="1"/>
</dbReference>
<dbReference type="SMART" id="SM01079">
    <property type="entry name" value="CHASE"/>
    <property type="match status" value="1"/>
</dbReference>
<proteinExistence type="predicted"/>
<evidence type="ECO:0000256" key="2">
    <source>
        <dbReference type="ARBA" id="ARBA00004370"/>
    </source>
</evidence>
<reference evidence="14 15" key="1">
    <citation type="submission" date="2016-12" db="EMBL/GenBank/DDBJ databases">
        <authorList>
            <person name="Song W.-J."/>
            <person name="Kurnit D.M."/>
        </authorList>
    </citation>
    <scope>NUCLEOTIDE SEQUENCE [LARGE SCALE GENOMIC DNA]</scope>
    <source>
        <strain evidence="14 15">CECT 9026</strain>
    </source>
</reference>
<reference evidence="13" key="2">
    <citation type="submission" date="2019-11" db="EMBL/GenBank/DDBJ databases">
        <authorList>
            <person name="January G."/>
            <person name="Bunk B."/>
        </authorList>
    </citation>
    <scope>NUCLEOTIDE SEQUENCE</scope>
    <source>
        <strain evidence="13">3.6</strain>
    </source>
</reference>
<dbReference type="GO" id="GO:0000156">
    <property type="term" value="F:phosphorelay response regulator activity"/>
    <property type="evidence" value="ECO:0007669"/>
    <property type="project" value="TreeGrafter"/>
</dbReference>
<accession>A0A1N6M501</accession>
<dbReference type="Pfam" id="PF02518">
    <property type="entry name" value="HATPase_c"/>
    <property type="match status" value="1"/>
</dbReference>
<dbReference type="SUPFAM" id="SSF55874">
    <property type="entry name" value="ATPase domain of HSP90 chaperone/DNA topoisomerase II/histidine kinase"/>
    <property type="match status" value="1"/>
</dbReference>
<evidence type="ECO:0000256" key="7">
    <source>
        <dbReference type="ARBA" id="ARBA00022777"/>
    </source>
</evidence>
<evidence type="ECO:0000256" key="4">
    <source>
        <dbReference type="ARBA" id="ARBA00022553"/>
    </source>
</evidence>
<protein>
    <recommendedName>
        <fullName evidence="3">histidine kinase</fullName>
        <ecNumber evidence="3">2.7.13.3</ecNumber>
    </recommendedName>
</protein>
<evidence type="ECO:0000313" key="13">
    <source>
        <dbReference type="EMBL" id="QMV16724.1"/>
    </source>
</evidence>
<dbReference type="EMBL" id="CP046269">
    <property type="protein sequence ID" value="QMV16724.1"/>
    <property type="molecule type" value="Genomic_DNA"/>
</dbReference>
<feature type="domain" description="CHASE" evidence="12">
    <location>
        <begin position="140"/>
        <end position="282"/>
    </location>
</feature>
<evidence type="ECO:0000313" key="14">
    <source>
        <dbReference type="EMBL" id="SIO94504.1"/>
    </source>
</evidence>
<evidence type="ECO:0000259" key="12">
    <source>
        <dbReference type="PROSITE" id="PS50839"/>
    </source>
</evidence>
<dbReference type="AlphaFoldDB" id="A0A1N6M501"/>
<evidence type="ECO:0000313" key="16">
    <source>
        <dbReference type="Proteomes" id="UP000515264"/>
    </source>
</evidence>
<dbReference type="PANTHER" id="PTHR42878:SF15">
    <property type="entry name" value="BACTERIOPHYTOCHROME"/>
    <property type="match status" value="1"/>
</dbReference>
<dbReference type="SUPFAM" id="SSF47384">
    <property type="entry name" value="Homodimeric domain of signal transducing histidine kinase"/>
    <property type="match status" value="1"/>
</dbReference>
<evidence type="ECO:0000256" key="3">
    <source>
        <dbReference type="ARBA" id="ARBA00012438"/>
    </source>
</evidence>
<evidence type="ECO:0000313" key="15">
    <source>
        <dbReference type="Proteomes" id="UP000184774"/>
    </source>
</evidence>
<dbReference type="Gene3D" id="3.30.450.350">
    <property type="entry name" value="CHASE domain"/>
    <property type="match status" value="1"/>
</dbReference>
<keyword evidence="8 10" id="KW-1133">Transmembrane helix</keyword>
<keyword evidence="6 10" id="KW-0812">Transmembrane</keyword>
<dbReference type="InterPro" id="IPR050351">
    <property type="entry name" value="BphY/WalK/GraS-like"/>
</dbReference>
<dbReference type="EC" id="2.7.13.3" evidence="3"/>
<evidence type="ECO:0000256" key="9">
    <source>
        <dbReference type="ARBA" id="ARBA00023136"/>
    </source>
</evidence>
<dbReference type="EMBL" id="FSSB01000014">
    <property type="protein sequence ID" value="SIO94504.1"/>
    <property type="molecule type" value="Genomic_DNA"/>
</dbReference>
<dbReference type="Pfam" id="PF03924">
    <property type="entry name" value="CHASE"/>
    <property type="match status" value="1"/>
</dbReference>
<dbReference type="CDD" id="cd00075">
    <property type="entry name" value="HATPase"/>
    <property type="match status" value="1"/>
</dbReference>
<evidence type="ECO:0000256" key="6">
    <source>
        <dbReference type="ARBA" id="ARBA00022692"/>
    </source>
</evidence>
<evidence type="ECO:0000256" key="5">
    <source>
        <dbReference type="ARBA" id="ARBA00022679"/>
    </source>
</evidence>
<comment type="subcellular location">
    <subcellularLocation>
        <location evidence="2">Membrane</location>
    </subcellularLocation>
</comment>
<gene>
    <name evidence="14" type="primary">cph1</name>
    <name evidence="14" type="ORF">VSP9026_02209</name>
    <name evidence="13" type="ORF">Vspart_04129</name>
</gene>
<evidence type="ECO:0000256" key="1">
    <source>
        <dbReference type="ARBA" id="ARBA00000085"/>
    </source>
</evidence>
<dbReference type="Proteomes" id="UP000515264">
    <property type="component" value="Chromosome 2"/>
</dbReference>
<dbReference type="SMART" id="SM00388">
    <property type="entry name" value="HisKA"/>
    <property type="match status" value="1"/>
</dbReference>
<dbReference type="PRINTS" id="PR00344">
    <property type="entry name" value="BCTRLSENSOR"/>
</dbReference>
<dbReference type="GO" id="GO:0016020">
    <property type="term" value="C:membrane"/>
    <property type="evidence" value="ECO:0007669"/>
    <property type="project" value="UniProtKB-SubCell"/>
</dbReference>
<evidence type="ECO:0000259" key="11">
    <source>
        <dbReference type="PROSITE" id="PS50109"/>
    </source>
</evidence>
<dbReference type="InterPro" id="IPR003594">
    <property type="entry name" value="HATPase_dom"/>
</dbReference>
<dbReference type="Proteomes" id="UP000184774">
    <property type="component" value="Unassembled WGS sequence"/>
</dbReference>
<feature type="domain" description="Histidine kinase" evidence="11">
    <location>
        <begin position="387"/>
        <end position="598"/>
    </location>
</feature>
<dbReference type="Gene3D" id="3.30.565.10">
    <property type="entry name" value="Histidine kinase-like ATPase, C-terminal domain"/>
    <property type="match status" value="1"/>
</dbReference>
<dbReference type="GO" id="GO:0007234">
    <property type="term" value="P:osmosensory signaling via phosphorelay pathway"/>
    <property type="evidence" value="ECO:0007669"/>
    <property type="project" value="TreeGrafter"/>
</dbReference>
<feature type="transmembrane region" description="Helical" evidence="10">
    <location>
        <begin position="21"/>
        <end position="40"/>
    </location>
</feature>
<feature type="transmembrane region" description="Helical" evidence="10">
    <location>
        <begin position="315"/>
        <end position="336"/>
    </location>
</feature>
<dbReference type="GO" id="GO:0030295">
    <property type="term" value="F:protein kinase activator activity"/>
    <property type="evidence" value="ECO:0007669"/>
    <property type="project" value="TreeGrafter"/>
</dbReference>
<dbReference type="PANTHER" id="PTHR42878">
    <property type="entry name" value="TWO-COMPONENT HISTIDINE KINASE"/>
    <property type="match status" value="1"/>
</dbReference>
<reference evidence="13 16" key="3">
    <citation type="journal article" date="2020" name="J. Nat. Prod.">
        <title>Genomics-Metabolomics Profiling Disclosed Marine Vibrio spartinae 3.6 as a Producer of a New Branched Side Chain Prodigiosin.</title>
        <authorList>
            <person name="Vitale G.A."/>
            <person name="Sciarretta M."/>
            <person name="Palma Esposito F."/>
            <person name="January G.G."/>
            <person name="Giaccio M."/>
            <person name="Bunk B."/>
            <person name="Sproer C."/>
            <person name="Bajerski F."/>
            <person name="Power D."/>
            <person name="Festa C."/>
            <person name="Monti M.C."/>
            <person name="D'Auria M.V."/>
            <person name="de Pascale D."/>
        </authorList>
    </citation>
    <scope>NUCLEOTIDE SEQUENCE [LARGE SCALE GENOMIC DNA]</scope>
    <source>
        <strain evidence="13 16">3.6</strain>
    </source>
</reference>
<keyword evidence="9 10" id="KW-0472">Membrane</keyword>
<keyword evidence="5 14" id="KW-0808">Transferase</keyword>
<dbReference type="InterPro" id="IPR006189">
    <property type="entry name" value="CHASE_dom"/>
</dbReference>
<dbReference type="PROSITE" id="PS50839">
    <property type="entry name" value="CHASE"/>
    <property type="match status" value="1"/>
</dbReference>
<organism evidence="14 15">
    <name type="scientific">Vibrio spartinae</name>
    <dbReference type="NCBI Taxonomy" id="1918945"/>
    <lineage>
        <taxon>Bacteria</taxon>
        <taxon>Pseudomonadati</taxon>
        <taxon>Pseudomonadota</taxon>
        <taxon>Gammaproteobacteria</taxon>
        <taxon>Vibrionales</taxon>
        <taxon>Vibrionaceae</taxon>
        <taxon>Vibrio</taxon>
    </lineage>
</organism>
<sequence length="611" mass="69937">MSSQSKEMEYKIIGVSSGLHWYHWLVISLSLLLTFGAYYVTERQTNLKIANQFGFQSQQIVELVQERMIRYEEALWAGVSALKMFPHDAARADWRTFSTSLQIDQRFPGINGIGVIHYVPPEKLSNYLSWQRSSLDDYAIHPEHVEPEYWPITYIEPQAENRRAVGLDMAHEINRYTAAKKARNTHLANITGPITLVQDDQRTPGFLFYAPWYSSGQPSDQYGETNGDFKGLVYAPFIMFKLMDGTLKNVNRLVNFSIYDGDTLLYTELDSNSENLDPDPLFQREITLELYGRVWRFSLQSTELFRAQQSYAQPFIILFGGLVIDVLLFVVFFILARSNRNAIEYAHKATANLKLRTEELEQTSYSLQQKNRDLEEANSELDQFAFVASHDLKAPLRGINQLAQWIEEDSEGALTETTYSHLNLMKSRISRLERLLNDLLIYSRVGRNDELTSSVNVVSMIDDIFHLLNHDSRFSLTVEGPDEEVITMVTPLEQIIRNLIGNAMKHHDQETGNIAITVSQSPQSLHFEVSDDGPGIPAEHQEKVFELFHTLRPRDQVEGSGLGLSIIKKILDRYHCAYQIQSDGQRGLTFSFAWPIGMQPQNTKDDAKDQS</sequence>
<name>A0A1N6M501_9VIBR</name>
<comment type="catalytic activity">
    <reaction evidence="1">
        <text>ATP + protein L-histidine = ADP + protein N-phospho-L-histidine.</text>
        <dbReference type="EC" id="2.7.13.3"/>
    </reaction>
</comment>
<dbReference type="InterPro" id="IPR005467">
    <property type="entry name" value="His_kinase_dom"/>
</dbReference>
<dbReference type="PROSITE" id="PS50109">
    <property type="entry name" value="HIS_KIN"/>
    <property type="match status" value="1"/>
</dbReference>
<dbReference type="InterPro" id="IPR036097">
    <property type="entry name" value="HisK_dim/P_sf"/>
</dbReference>
<keyword evidence="4" id="KW-0597">Phosphoprotein</keyword>
<dbReference type="Pfam" id="PF00512">
    <property type="entry name" value="HisKA"/>
    <property type="match status" value="1"/>
</dbReference>
<evidence type="ECO:0000256" key="8">
    <source>
        <dbReference type="ARBA" id="ARBA00022989"/>
    </source>
</evidence>
<dbReference type="GO" id="GO:0000155">
    <property type="term" value="F:phosphorelay sensor kinase activity"/>
    <property type="evidence" value="ECO:0007669"/>
    <property type="project" value="InterPro"/>
</dbReference>
<dbReference type="InterPro" id="IPR042240">
    <property type="entry name" value="CHASE_sf"/>
</dbReference>
<dbReference type="SMART" id="SM00387">
    <property type="entry name" value="HATPase_c"/>
    <property type="match status" value="1"/>
</dbReference>
<keyword evidence="16" id="KW-1185">Reference proteome</keyword>
<keyword evidence="7" id="KW-0418">Kinase</keyword>
<evidence type="ECO:0000256" key="10">
    <source>
        <dbReference type="SAM" id="Phobius"/>
    </source>
</evidence>